<organism evidence="1 2">
    <name type="scientific">Dyadobacter psychrotolerans</name>
    <dbReference type="NCBI Taxonomy" id="2541721"/>
    <lineage>
        <taxon>Bacteria</taxon>
        <taxon>Pseudomonadati</taxon>
        <taxon>Bacteroidota</taxon>
        <taxon>Cytophagia</taxon>
        <taxon>Cytophagales</taxon>
        <taxon>Spirosomataceae</taxon>
        <taxon>Dyadobacter</taxon>
    </lineage>
</organism>
<dbReference type="OrthoDB" id="9901251at2"/>
<accession>A0A4R5E1A6</accession>
<comment type="caution">
    <text evidence="1">The sequence shown here is derived from an EMBL/GenBank/DDBJ whole genome shotgun (WGS) entry which is preliminary data.</text>
</comment>
<dbReference type="Proteomes" id="UP000294850">
    <property type="component" value="Unassembled WGS sequence"/>
</dbReference>
<keyword evidence="2" id="KW-1185">Reference proteome</keyword>
<dbReference type="AlphaFoldDB" id="A0A4R5E1A6"/>
<sequence>MQSIEIDHNSHTVEVFYSIAPSERDCGIYGGAEIEDVKLVYNGKSRSIQTTEAFDDYVREVIDNG</sequence>
<evidence type="ECO:0000313" key="2">
    <source>
        <dbReference type="Proteomes" id="UP000294850"/>
    </source>
</evidence>
<evidence type="ECO:0000313" key="1">
    <source>
        <dbReference type="EMBL" id="TDE17735.1"/>
    </source>
</evidence>
<dbReference type="EMBL" id="SMFL01000002">
    <property type="protein sequence ID" value="TDE17735.1"/>
    <property type="molecule type" value="Genomic_DNA"/>
</dbReference>
<reference evidence="1 2" key="1">
    <citation type="submission" date="2019-03" db="EMBL/GenBank/DDBJ databases">
        <title>Dyadobacter AR-3-6 sp. nov., isolated from arctic soil.</title>
        <authorList>
            <person name="Chaudhary D.K."/>
        </authorList>
    </citation>
    <scope>NUCLEOTIDE SEQUENCE [LARGE SCALE GENOMIC DNA]</scope>
    <source>
        <strain evidence="1 2">AR-3-6</strain>
    </source>
</reference>
<name>A0A4R5E1A6_9BACT</name>
<proteinExistence type="predicted"/>
<dbReference type="RefSeq" id="WP_131957601.1">
    <property type="nucleotide sequence ID" value="NZ_SMFL01000002.1"/>
</dbReference>
<protein>
    <submittedName>
        <fullName evidence="1">Uncharacterized protein</fullName>
    </submittedName>
</protein>
<gene>
    <name evidence="1" type="ORF">E0F88_07540</name>
</gene>